<dbReference type="RefSeq" id="XP_035544647.1">
    <property type="nucleotide sequence ID" value="XM_035688754.1"/>
</dbReference>
<evidence type="ECO:0000313" key="1">
    <source>
        <dbReference type="Proteomes" id="UP000235220"/>
    </source>
</evidence>
<dbReference type="InterPro" id="IPR036691">
    <property type="entry name" value="Endo/exonu/phosph_ase_sf"/>
</dbReference>
<dbReference type="OrthoDB" id="1305348at2759"/>
<dbReference type="Proteomes" id="UP000235220">
    <property type="component" value="Chromosome 3"/>
</dbReference>
<reference evidence="2" key="1">
    <citation type="submission" date="2025-08" db="UniProtKB">
        <authorList>
            <consortium name="RefSeq"/>
        </authorList>
    </citation>
    <scope>IDENTIFICATION</scope>
    <source>
        <tissue evidence="2">Leaves</tissue>
    </source>
</reference>
<dbReference type="PANTHER" id="PTHR33710:SF77">
    <property type="entry name" value="DNASE I-LIKE SUPERFAMILY PROTEIN"/>
    <property type="match status" value="1"/>
</dbReference>
<proteinExistence type="predicted"/>
<dbReference type="GeneID" id="118348029"/>
<organism evidence="1 2">
    <name type="scientific">Juglans regia</name>
    <name type="common">English walnut</name>
    <dbReference type="NCBI Taxonomy" id="51240"/>
    <lineage>
        <taxon>Eukaryota</taxon>
        <taxon>Viridiplantae</taxon>
        <taxon>Streptophyta</taxon>
        <taxon>Embryophyta</taxon>
        <taxon>Tracheophyta</taxon>
        <taxon>Spermatophyta</taxon>
        <taxon>Magnoliopsida</taxon>
        <taxon>eudicotyledons</taxon>
        <taxon>Gunneridae</taxon>
        <taxon>Pentapetalae</taxon>
        <taxon>rosids</taxon>
        <taxon>fabids</taxon>
        <taxon>Fagales</taxon>
        <taxon>Juglandaceae</taxon>
        <taxon>Juglans</taxon>
    </lineage>
</organism>
<dbReference type="SUPFAM" id="SSF56219">
    <property type="entry name" value="DNase I-like"/>
    <property type="match status" value="1"/>
</dbReference>
<name>A0A6P9EQ17_JUGRE</name>
<sequence length="278" mass="32235">MERFREAIERYGLSDLGYQGSKFTWSNNREYCVFTKERLDRGFVNLSLVLLFEFSSVLTLPTQSSDHSPILIKLSQHQFTNVQGSKLFRYEMCKKALIQWSKKHGTKGRGSVVENLKEILRLQEVNKGEYGTVIKMRQKEVECLLEEENTRWKQKAKHRWLQEGNINTKYFHMCANHTRKNNKICEIERREDGLMTTSPAKISTLFQSFYQYLFCSSNPTGSLECLNILKSKIKFKASRGLRQGDQLSPYLFILCSEVLSALLNQAEMTKAITGFPLA</sequence>
<accession>A0A6P9EQ17</accession>
<dbReference type="Gene3D" id="3.60.10.10">
    <property type="entry name" value="Endonuclease/exonuclease/phosphatase"/>
    <property type="match status" value="1"/>
</dbReference>
<dbReference type="KEGG" id="jre:118348029"/>
<dbReference type="PANTHER" id="PTHR33710">
    <property type="entry name" value="BNAC02G09200D PROTEIN"/>
    <property type="match status" value="1"/>
</dbReference>
<protein>
    <submittedName>
        <fullName evidence="2">Uncharacterized protein LOC118348029</fullName>
    </submittedName>
</protein>
<dbReference type="InParanoid" id="A0A6P9EQ17"/>
<gene>
    <name evidence="2" type="primary">LOC118348029</name>
</gene>
<dbReference type="AlphaFoldDB" id="A0A6P9EQ17"/>
<evidence type="ECO:0000313" key="2">
    <source>
        <dbReference type="RefSeq" id="XP_035544647.1"/>
    </source>
</evidence>
<keyword evidence="1" id="KW-1185">Reference proteome</keyword>